<dbReference type="EMBL" id="CP094242">
    <property type="protein sequence ID" value="UNV87297.1"/>
    <property type="molecule type" value="Genomic_DNA"/>
</dbReference>
<evidence type="ECO:0000313" key="1">
    <source>
        <dbReference type="EMBL" id="KIC08638.1"/>
    </source>
</evidence>
<evidence type="ECO:0000313" key="2">
    <source>
        <dbReference type="EMBL" id="UNV87297.1"/>
    </source>
</evidence>
<proteinExistence type="predicted"/>
<dbReference type="Proteomes" id="UP000829504">
    <property type="component" value="Chromosome"/>
</dbReference>
<accession>A0A0C1EIN3</accession>
<name>A0A0C1EIN3_9NEIS</name>
<dbReference type="RefSeq" id="WP_039407060.1">
    <property type="nucleotide sequence ID" value="NZ_CP094242.1"/>
</dbReference>
<organism evidence="1 3">
    <name type="scientific">Morococcus cerebrosus</name>
    <dbReference type="NCBI Taxonomy" id="1056807"/>
    <lineage>
        <taxon>Bacteria</taxon>
        <taxon>Pseudomonadati</taxon>
        <taxon>Pseudomonadota</taxon>
        <taxon>Betaproteobacteria</taxon>
        <taxon>Neisseriales</taxon>
        <taxon>Neisseriaceae</taxon>
        <taxon>Morococcus</taxon>
    </lineage>
</organism>
<dbReference type="PATRIC" id="fig|1056807.3.peg.1111"/>
<dbReference type="AlphaFoldDB" id="A0A0C1EIN3"/>
<evidence type="ECO:0000313" key="3">
    <source>
        <dbReference type="Proteomes" id="UP000031390"/>
    </source>
</evidence>
<sequence length="289" mass="33465">MKKTNKYLLAIAALAAAGFGIYEYTAPDKYQYWKELIVKDPKPDGVSEQEYREKLRAGYCWRDRKFYTPEELHKKAMVSFAGRLLGEAEAFRTDSTTLQGEISFTGGQCRAYQAEKACSIWFSTKGYSNDQWDKQFLAEKRPADFKFLEQYLDKEIKQTKDLERYLSEHGNKKFSLIDRWMGKEGASVYGSDCCRVLDKKMVAPVLGGKEWSGYFELSSVFPENNIPKGVNIQDYGIGNFYFNFRDVVPMNQTDWGKDKKKTYQSKFPTILMMNNCGDILWLPSIVYEI</sequence>
<gene>
    <name evidence="1" type="ORF">MCC93_11500</name>
    <name evidence="2" type="ORF">MON37_11780</name>
</gene>
<evidence type="ECO:0000313" key="4">
    <source>
        <dbReference type="Proteomes" id="UP000829504"/>
    </source>
</evidence>
<keyword evidence="4" id="KW-1185">Reference proteome</keyword>
<reference evidence="2 4" key="2">
    <citation type="submission" date="2022-03" db="EMBL/GenBank/DDBJ databases">
        <title>Genome sequencing of Morococcus cerebrosus.</title>
        <authorList>
            <person name="Baek M.-G."/>
            <person name="Yi H."/>
        </authorList>
    </citation>
    <scope>NUCLEOTIDE SEQUENCE [LARGE SCALE GENOMIC DNA]</scope>
    <source>
        <strain evidence="2 4">CIP 81.93</strain>
    </source>
</reference>
<reference evidence="1 3" key="1">
    <citation type="submission" date="2014-12" db="EMBL/GenBank/DDBJ databases">
        <title>Genome sequence of Morococcus cerebrosus.</title>
        <authorList>
            <person name="Shin S.-K."/>
            <person name="Yi H."/>
        </authorList>
    </citation>
    <scope>NUCLEOTIDE SEQUENCE [LARGE SCALE GENOMIC DNA]</scope>
    <source>
        <strain evidence="1 3">CIP 81.93</strain>
    </source>
</reference>
<dbReference type="EMBL" id="JUFZ01000043">
    <property type="protein sequence ID" value="KIC08638.1"/>
    <property type="molecule type" value="Genomic_DNA"/>
</dbReference>
<protein>
    <submittedName>
        <fullName evidence="1">Uncharacterized protein</fullName>
    </submittedName>
</protein>
<dbReference type="Proteomes" id="UP000031390">
    <property type="component" value="Unassembled WGS sequence"/>
</dbReference>